<sequence>MFFRCTTLAAVAVTGLLGAAPAVANPPSAGSAGSSQVADPVGAVTVDKWVDHTVYRPAELGTTRHPVVLWGNGTGAGPGVYADTLLKPWAAAGFIVVAANTTMANSGAEMLAGGRELLRRNDTPGNAYSGKVATDQVAAAGHSQGGAGAINAGADEMVRTVLALQPGPLAAPGKMVGPALFLAGEADRIVDADGIVMPLFERADQVPAVFAELGGAGHLVWGRYAEVMADWLKYRLLGDPVAKARFLGAECGLCTDVAWTRVLHNAKAQALS</sequence>
<evidence type="ECO:0000313" key="4">
    <source>
        <dbReference type="Proteomes" id="UP000295087"/>
    </source>
</evidence>
<dbReference type="EMBL" id="SNXK01000009">
    <property type="protein sequence ID" value="TDP31151.1"/>
    <property type="molecule type" value="Genomic_DNA"/>
</dbReference>
<evidence type="ECO:0000256" key="1">
    <source>
        <dbReference type="SAM" id="SignalP"/>
    </source>
</evidence>
<dbReference type="RefSeq" id="WP_067494124.1">
    <property type="nucleotide sequence ID" value="NZ_SNXK01000009.1"/>
</dbReference>
<keyword evidence="1" id="KW-0732">Signal</keyword>
<dbReference type="SUPFAM" id="SSF53474">
    <property type="entry name" value="alpha/beta-Hydrolases"/>
    <property type="match status" value="1"/>
</dbReference>
<dbReference type="Pfam" id="PF12740">
    <property type="entry name" value="PETase"/>
    <property type="match status" value="1"/>
</dbReference>
<gene>
    <name evidence="3" type="ORF">DFR75_109120</name>
</gene>
<dbReference type="InterPro" id="IPR041127">
    <property type="entry name" value="PET_hydrolase/cutinase-like"/>
</dbReference>
<protein>
    <recommendedName>
        <fullName evidence="2">PET hydrolase/cutinase-like domain-containing protein</fullName>
    </recommendedName>
</protein>
<name>A0A4R6P139_NOCIG</name>
<proteinExistence type="predicted"/>
<accession>A0A4R6P139</accession>
<keyword evidence="4" id="KW-1185">Reference proteome</keyword>
<comment type="caution">
    <text evidence="3">The sequence shown here is derived from an EMBL/GenBank/DDBJ whole genome shotgun (WGS) entry which is preliminary data.</text>
</comment>
<reference evidence="3 4" key="1">
    <citation type="submission" date="2019-03" db="EMBL/GenBank/DDBJ databases">
        <title>Genomic Encyclopedia of Type Strains, Phase IV (KMG-IV): sequencing the most valuable type-strain genomes for metagenomic binning, comparative biology and taxonomic classification.</title>
        <authorList>
            <person name="Goeker M."/>
        </authorList>
    </citation>
    <scope>NUCLEOTIDE SEQUENCE [LARGE SCALE GENOMIC DNA]</scope>
    <source>
        <strain evidence="3 4">DSM 44496</strain>
    </source>
</reference>
<organism evidence="3 4">
    <name type="scientific">Nocardia ignorata</name>
    <dbReference type="NCBI Taxonomy" id="145285"/>
    <lineage>
        <taxon>Bacteria</taxon>
        <taxon>Bacillati</taxon>
        <taxon>Actinomycetota</taxon>
        <taxon>Actinomycetes</taxon>
        <taxon>Mycobacteriales</taxon>
        <taxon>Nocardiaceae</taxon>
        <taxon>Nocardia</taxon>
    </lineage>
</organism>
<evidence type="ECO:0000259" key="2">
    <source>
        <dbReference type="Pfam" id="PF12740"/>
    </source>
</evidence>
<evidence type="ECO:0000313" key="3">
    <source>
        <dbReference type="EMBL" id="TDP31151.1"/>
    </source>
</evidence>
<dbReference type="AlphaFoldDB" id="A0A4R6P139"/>
<feature type="signal peptide" evidence="1">
    <location>
        <begin position="1"/>
        <end position="24"/>
    </location>
</feature>
<dbReference type="Gene3D" id="3.40.50.1820">
    <property type="entry name" value="alpha/beta hydrolase"/>
    <property type="match status" value="1"/>
</dbReference>
<dbReference type="InterPro" id="IPR029058">
    <property type="entry name" value="AB_hydrolase_fold"/>
</dbReference>
<feature type="chain" id="PRO_5039311311" description="PET hydrolase/cutinase-like domain-containing protein" evidence="1">
    <location>
        <begin position="25"/>
        <end position="272"/>
    </location>
</feature>
<dbReference type="Proteomes" id="UP000295087">
    <property type="component" value="Unassembled WGS sequence"/>
</dbReference>
<feature type="domain" description="PET hydrolase/cutinase-like" evidence="2">
    <location>
        <begin position="89"/>
        <end position="229"/>
    </location>
</feature>